<dbReference type="Gene3D" id="2.30.30.110">
    <property type="match status" value="1"/>
</dbReference>
<protein>
    <submittedName>
        <fullName evidence="5">Type II toxin-antitoxin system PemK/MazF family toxin</fullName>
    </submittedName>
</protein>
<comment type="caution">
    <text evidence="5">The sequence shown here is derived from an EMBL/GenBank/DDBJ whole genome shotgun (WGS) entry which is preliminary data.</text>
</comment>
<name>A0ABQ6UE22_9ACTN</name>
<accession>A0ABQ6UE22</accession>
<dbReference type="EMBL" id="WAAR01000097">
    <property type="protein sequence ID" value="KAB1109030.1"/>
    <property type="molecule type" value="Genomic_DNA"/>
</dbReference>
<proteinExistence type="inferred from homology"/>
<feature type="compositionally biased region" description="Basic and acidic residues" evidence="3">
    <location>
        <begin position="73"/>
        <end position="83"/>
    </location>
</feature>
<feature type="compositionally biased region" description="Basic and acidic residues" evidence="3">
    <location>
        <begin position="29"/>
        <end position="63"/>
    </location>
</feature>
<keyword evidence="4" id="KW-0472">Membrane</keyword>
<keyword evidence="4" id="KW-0812">Transmembrane</keyword>
<organism evidence="5 6">
    <name type="scientific">Micromonospora aurantiaca</name>
    <name type="common">nom. illeg.</name>
    <dbReference type="NCBI Taxonomy" id="47850"/>
    <lineage>
        <taxon>Bacteria</taxon>
        <taxon>Bacillati</taxon>
        <taxon>Actinomycetota</taxon>
        <taxon>Actinomycetes</taxon>
        <taxon>Micromonosporales</taxon>
        <taxon>Micromonosporaceae</taxon>
        <taxon>Micromonospora</taxon>
    </lineage>
</organism>
<reference evidence="5 6" key="1">
    <citation type="submission" date="2019-09" db="EMBL/GenBank/DDBJ databases">
        <title>High taxonomic diversity of Micromonospora strains isolated from Medicago sativa nodules in different geographical locations.</title>
        <authorList>
            <person name="Martinez-Hidalgo P."/>
            <person name="Flores-Felix J.D."/>
            <person name="Velazquez E."/>
            <person name="Brau L."/>
            <person name="Trujillo M.E."/>
            <person name="Martinez-Molina E."/>
        </authorList>
    </citation>
    <scope>NUCLEOTIDE SEQUENCE [LARGE SCALE GENOMIC DNA]</scope>
    <source>
        <strain evidence="5 6">ALFB5</strain>
    </source>
</reference>
<sequence length="223" mass="24674">MRDGVIWALVIAACVAAGWLWNDWRRRAAERAGTRDRADGKRDRADGKRDRADGKRDRADGRRPGTGRGSRTRGPDGERRGTERTGGGRRGDRAGTGPRGDRTATPPRPRGAGRTSRDEPRPGEIWWADVPYADGTGSKVRPCLVLRVDGRDAEVLKITSQDKSDRDDHLPIPTRDWDPDADHDSYLDVSEPIPVPLDAFADRAGTCDPDLWRGVRRLSHLTG</sequence>
<feature type="region of interest" description="Disordered" evidence="3">
    <location>
        <begin position="29"/>
        <end position="123"/>
    </location>
</feature>
<keyword evidence="6" id="KW-1185">Reference proteome</keyword>
<evidence type="ECO:0000256" key="2">
    <source>
        <dbReference type="ARBA" id="ARBA00022649"/>
    </source>
</evidence>
<evidence type="ECO:0000256" key="4">
    <source>
        <dbReference type="SAM" id="Phobius"/>
    </source>
</evidence>
<keyword evidence="2" id="KW-1277">Toxin-antitoxin system</keyword>
<keyword evidence="4" id="KW-1133">Transmembrane helix</keyword>
<dbReference type="InterPro" id="IPR011067">
    <property type="entry name" value="Plasmid_toxin/cell-grow_inhib"/>
</dbReference>
<comment type="similarity">
    <text evidence="1">Belongs to the PemK/MazF family.</text>
</comment>
<dbReference type="Proteomes" id="UP000471364">
    <property type="component" value="Unassembled WGS sequence"/>
</dbReference>
<feature type="region of interest" description="Disordered" evidence="3">
    <location>
        <begin position="160"/>
        <end position="181"/>
    </location>
</feature>
<dbReference type="Pfam" id="PF02452">
    <property type="entry name" value="PemK_toxin"/>
    <property type="match status" value="1"/>
</dbReference>
<evidence type="ECO:0000256" key="3">
    <source>
        <dbReference type="SAM" id="MobiDB-lite"/>
    </source>
</evidence>
<evidence type="ECO:0000256" key="1">
    <source>
        <dbReference type="ARBA" id="ARBA00007521"/>
    </source>
</evidence>
<dbReference type="SUPFAM" id="SSF50118">
    <property type="entry name" value="Cell growth inhibitor/plasmid maintenance toxic component"/>
    <property type="match status" value="1"/>
</dbReference>
<dbReference type="InterPro" id="IPR003477">
    <property type="entry name" value="PemK-like"/>
</dbReference>
<dbReference type="RefSeq" id="WP_151014092.1">
    <property type="nucleotide sequence ID" value="NZ_CP084582.1"/>
</dbReference>
<evidence type="ECO:0000313" key="5">
    <source>
        <dbReference type="EMBL" id="KAB1109030.1"/>
    </source>
</evidence>
<evidence type="ECO:0000313" key="6">
    <source>
        <dbReference type="Proteomes" id="UP000471364"/>
    </source>
</evidence>
<feature type="transmembrane region" description="Helical" evidence="4">
    <location>
        <begin position="6"/>
        <end position="22"/>
    </location>
</feature>
<gene>
    <name evidence="5" type="ORF">F6X54_20335</name>
</gene>